<dbReference type="EMBL" id="KZ679018">
    <property type="protein sequence ID" value="PSS08743.1"/>
    <property type="molecule type" value="Genomic_DNA"/>
</dbReference>
<dbReference type="InParanoid" id="A0A2T3AR59"/>
<evidence type="ECO:0000313" key="3">
    <source>
        <dbReference type="Proteomes" id="UP000241818"/>
    </source>
</evidence>
<dbReference type="Proteomes" id="UP000241818">
    <property type="component" value="Unassembled WGS sequence"/>
</dbReference>
<evidence type="ECO:0000313" key="2">
    <source>
        <dbReference type="EMBL" id="PSS08743.1"/>
    </source>
</evidence>
<dbReference type="InterPro" id="IPR046676">
    <property type="entry name" value="DUF6546"/>
</dbReference>
<proteinExistence type="predicted"/>
<dbReference type="GeneID" id="36569373"/>
<reference evidence="2 3" key="1">
    <citation type="journal article" date="2018" name="New Phytol.">
        <title>Comparative genomics and transcriptomics depict ericoid mycorrhizal fungi as versatile saprotrophs and plant mutualists.</title>
        <authorList>
            <person name="Martino E."/>
            <person name="Morin E."/>
            <person name="Grelet G.A."/>
            <person name="Kuo A."/>
            <person name="Kohler A."/>
            <person name="Daghino S."/>
            <person name="Barry K.W."/>
            <person name="Cichocki N."/>
            <person name="Clum A."/>
            <person name="Dockter R.B."/>
            <person name="Hainaut M."/>
            <person name="Kuo R.C."/>
            <person name="LaButti K."/>
            <person name="Lindahl B.D."/>
            <person name="Lindquist E.A."/>
            <person name="Lipzen A."/>
            <person name="Khouja H.R."/>
            <person name="Magnuson J."/>
            <person name="Murat C."/>
            <person name="Ohm R.A."/>
            <person name="Singer S.W."/>
            <person name="Spatafora J.W."/>
            <person name="Wang M."/>
            <person name="Veneault-Fourrey C."/>
            <person name="Henrissat B."/>
            <person name="Grigoriev I.V."/>
            <person name="Martin F.M."/>
            <person name="Perotto S."/>
        </authorList>
    </citation>
    <scope>NUCLEOTIDE SEQUENCE [LARGE SCALE GENOMIC DNA]</scope>
    <source>
        <strain evidence="2 3">ATCC 22711</strain>
    </source>
</reference>
<name>A0A2T3AR59_AMORE</name>
<keyword evidence="3" id="KW-1185">Reference proteome</keyword>
<gene>
    <name evidence="2" type="ORF">M430DRAFT_109611</name>
</gene>
<dbReference type="RefSeq" id="XP_024717141.1">
    <property type="nucleotide sequence ID" value="XM_024861292.1"/>
</dbReference>
<organism evidence="2 3">
    <name type="scientific">Amorphotheca resinae ATCC 22711</name>
    <dbReference type="NCBI Taxonomy" id="857342"/>
    <lineage>
        <taxon>Eukaryota</taxon>
        <taxon>Fungi</taxon>
        <taxon>Dikarya</taxon>
        <taxon>Ascomycota</taxon>
        <taxon>Pezizomycotina</taxon>
        <taxon>Leotiomycetes</taxon>
        <taxon>Helotiales</taxon>
        <taxon>Amorphothecaceae</taxon>
        <taxon>Amorphotheca</taxon>
    </lineage>
</organism>
<dbReference type="Pfam" id="PF20183">
    <property type="entry name" value="DUF6546"/>
    <property type="match status" value="1"/>
</dbReference>
<sequence>WRGTWDLELSPCVVDVWKCVAFKFHSSELGIVKQRIRGVIGSHGEAIHHLDLPCRVVEPTSFWQIRMEGI</sequence>
<dbReference type="STRING" id="857342.A0A2T3AR59"/>
<dbReference type="AlphaFoldDB" id="A0A2T3AR59"/>
<dbReference type="OrthoDB" id="4802432at2759"/>
<protein>
    <recommendedName>
        <fullName evidence="1">DUF6546 domain-containing protein</fullName>
    </recommendedName>
</protein>
<feature type="non-terminal residue" evidence="2">
    <location>
        <position position="1"/>
    </location>
</feature>
<accession>A0A2T3AR59</accession>
<evidence type="ECO:0000259" key="1">
    <source>
        <dbReference type="Pfam" id="PF20183"/>
    </source>
</evidence>
<feature type="domain" description="DUF6546" evidence="1">
    <location>
        <begin position="1"/>
        <end position="58"/>
    </location>
</feature>